<gene>
    <name evidence="2" type="ORF">H4B97_03625</name>
</gene>
<evidence type="ECO:0000256" key="1">
    <source>
        <dbReference type="SAM" id="Phobius"/>
    </source>
</evidence>
<sequence length="252" mass="28765">MTSSSLRPLPRTIKLYNISKILIKEHLREPSSLLWTAFAPCMLFFIMSPSDLNPDKTAQPYLSYAGWFYAYISANVAFFGFSFYLIGRRESGFIRSFIYQKDSIRLFLMSHMISYSILSVTYASLFYLITKPIHGDYSVQEYLYTIACFFTSYLGFSCVGLVMAALPIKFGTASTLFSLLSFLMLMSSYLGAVTGKEHDQLNALINPLYLSTRVFRGELPLLSVFPVALFLPLLGLYLTANHFRVQPIWSRY</sequence>
<feature type="transmembrane region" description="Helical" evidence="1">
    <location>
        <begin position="32"/>
        <end position="48"/>
    </location>
</feature>
<evidence type="ECO:0000313" key="3">
    <source>
        <dbReference type="Proteomes" id="UP000590738"/>
    </source>
</evidence>
<feature type="transmembrane region" description="Helical" evidence="1">
    <location>
        <begin position="68"/>
        <end position="86"/>
    </location>
</feature>
<feature type="transmembrane region" description="Helical" evidence="1">
    <location>
        <begin position="173"/>
        <end position="192"/>
    </location>
</feature>
<keyword evidence="1" id="KW-1133">Transmembrane helix</keyword>
<proteinExistence type="predicted"/>
<dbReference type="Proteomes" id="UP000590738">
    <property type="component" value="Unassembled WGS sequence"/>
</dbReference>
<feature type="transmembrane region" description="Helical" evidence="1">
    <location>
        <begin position="142"/>
        <end position="166"/>
    </location>
</feature>
<protein>
    <submittedName>
        <fullName evidence="2">ABC transporter permease</fullName>
    </submittedName>
</protein>
<dbReference type="AlphaFoldDB" id="A0A7W2LIN3"/>
<feature type="transmembrane region" description="Helical" evidence="1">
    <location>
        <begin position="219"/>
        <end position="240"/>
    </location>
</feature>
<dbReference type="EMBL" id="JACGCZ010000004">
    <property type="protein sequence ID" value="MBA6141563.1"/>
    <property type="molecule type" value="Genomic_DNA"/>
</dbReference>
<feature type="transmembrane region" description="Helical" evidence="1">
    <location>
        <begin position="106"/>
        <end position="130"/>
    </location>
</feature>
<accession>A0A7W2LIN3</accession>
<keyword evidence="1" id="KW-0812">Transmembrane</keyword>
<reference evidence="2 3" key="1">
    <citation type="submission" date="2020-07" db="EMBL/GenBank/DDBJ databases">
        <title>Diversity of carbapenemase encoding genes among Pseudomonas putida group clinical isolates in a tertiary Brazilian hospital.</title>
        <authorList>
            <person name="Alberto-Lei F."/>
            <person name="Nodari C.S."/>
            <person name="Streling A.P."/>
            <person name="Paulino J.T."/>
            <person name="Bessa-Neto F.O."/>
            <person name="Cayo R."/>
            <person name="Gales A.C."/>
        </authorList>
    </citation>
    <scope>NUCLEOTIDE SEQUENCE [LARGE SCALE GENOMIC DNA]</scope>
    <source>
        <strain evidence="2 3">12273</strain>
    </source>
</reference>
<keyword evidence="1" id="KW-0472">Membrane</keyword>
<evidence type="ECO:0000313" key="2">
    <source>
        <dbReference type="EMBL" id="MBA6141563.1"/>
    </source>
</evidence>
<name>A0A7W2LIN3_9PSED</name>
<organism evidence="2 3">
    <name type="scientific">Pseudomonas juntendi</name>
    <dbReference type="NCBI Taxonomy" id="2666183"/>
    <lineage>
        <taxon>Bacteria</taxon>
        <taxon>Pseudomonadati</taxon>
        <taxon>Pseudomonadota</taxon>
        <taxon>Gammaproteobacteria</taxon>
        <taxon>Pseudomonadales</taxon>
        <taxon>Pseudomonadaceae</taxon>
        <taxon>Pseudomonas</taxon>
    </lineage>
</organism>
<dbReference type="RefSeq" id="WP_050492232.1">
    <property type="nucleotide sequence ID" value="NZ_BQHP01000082.1"/>
</dbReference>
<comment type="caution">
    <text evidence="2">The sequence shown here is derived from an EMBL/GenBank/DDBJ whole genome shotgun (WGS) entry which is preliminary data.</text>
</comment>